<dbReference type="Pfam" id="PF13356">
    <property type="entry name" value="Arm-DNA-bind_3"/>
    <property type="match status" value="1"/>
</dbReference>
<evidence type="ECO:0000313" key="9">
    <source>
        <dbReference type="Proteomes" id="UP000273982"/>
    </source>
</evidence>
<dbReference type="PANTHER" id="PTHR30629">
    <property type="entry name" value="PROPHAGE INTEGRASE"/>
    <property type="match status" value="1"/>
</dbReference>
<dbReference type="PROSITE" id="PS51898">
    <property type="entry name" value="TYR_RECOMBINASE"/>
    <property type="match status" value="1"/>
</dbReference>
<dbReference type="PROSITE" id="PS51900">
    <property type="entry name" value="CB"/>
    <property type="match status" value="1"/>
</dbReference>
<dbReference type="GO" id="GO:0015074">
    <property type="term" value="P:DNA integration"/>
    <property type="evidence" value="ECO:0007669"/>
    <property type="project" value="UniProtKB-KW"/>
</dbReference>
<dbReference type="InterPro" id="IPR011010">
    <property type="entry name" value="DNA_brk_join_enz"/>
</dbReference>
<dbReference type="InterPro" id="IPR038488">
    <property type="entry name" value="Integrase_DNA-bd_sf"/>
</dbReference>
<dbReference type="InterPro" id="IPR044068">
    <property type="entry name" value="CB"/>
</dbReference>
<dbReference type="GO" id="GO:0003677">
    <property type="term" value="F:DNA binding"/>
    <property type="evidence" value="ECO:0007669"/>
    <property type="project" value="UniProtKB-UniRule"/>
</dbReference>
<sequence length="400" mass="44588">MNKLTDRKAKAFHGPGLLGDGGGLFLQVTPSGSRSWIFRFKTAGKVRTMGLGACHAVTLAAAREKAAECRKQRADSLDPLEERRAAGAARKAQGVTFREAAESCIETMQGGWRSAKTPSIWKYTLATYAYPHFGDLPVSLVTLARVEAALKPIWAKREEAGKPETARRLRRFIEAVLDYSTAKGWRSGDNPAKLDGPLRFLIPKLEEAATVTHHAAMPYAEVPAFVAELAARDDLSSIALHVLILTACRTSEVLNAKWDEVDLEKGVWTIPLRRMKTAKAHRVPLSTAAIAAFEAATRFRREGDDWVFPGARHGAPLSNMSLLQLLRRMRRQNVTAHGFRSSFRTWAEETTHYTHDVKEAALAHYSGSKVERAYQRSDHFAKRKPLMNDWSEFCVSTIEY</sequence>
<dbReference type="PANTHER" id="PTHR30629:SF2">
    <property type="entry name" value="PROPHAGE INTEGRASE INTS-RELATED"/>
    <property type="match status" value="1"/>
</dbReference>
<dbReference type="InterPro" id="IPR010998">
    <property type="entry name" value="Integrase_recombinase_N"/>
</dbReference>
<dbReference type="InterPro" id="IPR013762">
    <property type="entry name" value="Integrase-like_cat_sf"/>
</dbReference>
<dbReference type="CDD" id="cd00801">
    <property type="entry name" value="INT_P4_C"/>
    <property type="match status" value="1"/>
</dbReference>
<dbReference type="Gene3D" id="1.10.150.130">
    <property type="match status" value="1"/>
</dbReference>
<reference evidence="8 9" key="1">
    <citation type="submission" date="2018-11" db="EMBL/GenBank/DDBJ databases">
        <title>Genome squencing of methanotrophic bacteria isolated from alkaline groundwater in Korea.</title>
        <authorList>
            <person name="Nguyen L.N."/>
        </authorList>
    </citation>
    <scope>NUCLEOTIDE SEQUENCE [LARGE SCALE GENOMIC DNA]</scope>
    <source>
        <strain evidence="8 9">GW6</strain>
    </source>
</reference>
<evidence type="ECO:0000259" key="7">
    <source>
        <dbReference type="PROSITE" id="PS51900"/>
    </source>
</evidence>
<feature type="domain" description="Tyr recombinase" evidence="6">
    <location>
        <begin position="212"/>
        <end position="387"/>
    </location>
</feature>
<dbReference type="AlphaFoldDB" id="A0A3G8M944"/>
<evidence type="ECO:0000256" key="2">
    <source>
        <dbReference type="ARBA" id="ARBA00022908"/>
    </source>
</evidence>
<evidence type="ECO:0000259" key="6">
    <source>
        <dbReference type="PROSITE" id="PS51898"/>
    </source>
</evidence>
<comment type="similarity">
    <text evidence="1">Belongs to the 'phage' integrase family.</text>
</comment>
<feature type="domain" description="Core-binding (CB)" evidence="7">
    <location>
        <begin position="95"/>
        <end position="181"/>
    </location>
</feature>
<dbReference type="Gene3D" id="3.30.160.390">
    <property type="entry name" value="Integrase, DNA-binding domain"/>
    <property type="match status" value="1"/>
</dbReference>
<dbReference type="EMBL" id="CP034086">
    <property type="protein sequence ID" value="AZG78533.1"/>
    <property type="molecule type" value="Genomic_DNA"/>
</dbReference>
<evidence type="ECO:0000256" key="4">
    <source>
        <dbReference type="ARBA" id="ARBA00023172"/>
    </source>
</evidence>
<keyword evidence="2" id="KW-0229">DNA integration</keyword>
<dbReference type="KEGG" id="mros:EHO51_06035"/>
<evidence type="ECO:0000313" key="8">
    <source>
        <dbReference type="EMBL" id="AZG78533.1"/>
    </source>
</evidence>
<dbReference type="Gene3D" id="1.10.443.10">
    <property type="entry name" value="Intergrase catalytic core"/>
    <property type="match status" value="1"/>
</dbReference>
<dbReference type="InterPro" id="IPR053876">
    <property type="entry name" value="Phage_int_M"/>
</dbReference>
<dbReference type="Proteomes" id="UP000273982">
    <property type="component" value="Chromosome"/>
</dbReference>
<accession>A0A3G8M944</accession>
<dbReference type="InterPro" id="IPR002104">
    <property type="entry name" value="Integrase_catalytic"/>
</dbReference>
<dbReference type="InterPro" id="IPR025166">
    <property type="entry name" value="Integrase_DNA_bind_dom"/>
</dbReference>
<keyword evidence="3 5" id="KW-0238">DNA-binding</keyword>
<protein>
    <submittedName>
        <fullName evidence="8">Site-specific integrase</fullName>
    </submittedName>
</protein>
<organism evidence="8 9">
    <name type="scientific">Methylocystis rosea</name>
    <dbReference type="NCBI Taxonomy" id="173366"/>
    <lineage>
        <taxon>Bacteria</taxon>
        <taxon>Pseudomonadati</taxon>
        <taxon>Pseudomonadota</taxon>
        <taxon>Alphaproteobacteria</taxon>
        <taxon>Hyphomicrobiales</taxon>
        <taxon>Methylocystaceae</taxon>
        <taxon>Methylocystis</taxon>
    </lineage>
</organism>
<dbReference type="GO" id="GO:0006310">
    <property type="term" value="P:DNA recombination"/>
    <property type="evidence" value="ECO:0007669"/>
    <property type="project" value="UniProtKB-KW"/>
</dbReference>
<dbReference type="InterPro" id="IPR050808">
    <property type="entry name" value="Phage_Integrase"/>
</dbReference>
<name>A0A3G8M944_9HYPH</name>
<gene>
    <name evidence="8" type="ORF">EHO51_06035</name>
</gene>
<dbReference type="SUPFAM" id="SSF56349">
    <property type="entry name" value="DNA breaking-rejoining enzymes"/>
    <property type="match status" value="1"/>
</dbReference>
<dbReference type="Pfam" id="PF00589">
    <property type="entry name" value="Phage_integrase"/>
    <property type="match status" value="1"/>
</dbReference>
<evidence type="ECO:0000256" key="5">
    <source>
        <dbReference type="PROSITE-ProRule" id="PRU01248"/>
    </source>
</evidence>
<dbReference type="Pfam" id="PF22022">
    <property type="entry name" value="Phage_int_M"/>
    <property type="match status" value="1"/>
</dbReference>
<evidence type="ECO:0000256" key="1">
    <source>
        <dbReference type="ARBA" id="ARBA00008857"/>
    </source>
</evidence>
<proteinExistence type="inferred from homology"/>
<keyword evidence="4" id="KW-0233">DNA recombination</keyword>
<evidence type="ECO:0000256" key="3">
    <source>
        <dbReference type="ARBA" id="ARBA00023125"/>
    </source>
</evidence>